<reference evidence="3" key="1">
    <citation type="journal article" date="2019" name="Int. J. Syst. Evol. Microbiol.">
        <title>The Global Catalogue of Microorganisms (GCM) 10K type strain sequencing project: providing services to taxonomists for standard genome sequencing and annotation.</title>
        <authorList>
            <consortium name="The Broad Institute Genomics Platform"/>
            <consortium name="The Broad Institute Genome Sequencing Center for Infectious Disease"/>
            <person name="Wu L."/>
            <person name="Ma J."/>
        </authorList>
    </citation>
    <scope>NUCLEOTIDE SEQUENCE [LARGE SCALE GENOMIC DNA]</scope>
    <source>
        <strain evidence="3">JCM 4738</strain>
    </source>
</reference>
<evidence type="ECO:0000259" key="1">
    <source>
        <dbReference type="Pfam" id="PF17940"/>
    </source>
</evidence>
<dbReference type="EMBL" id="BMVP01000020">
    <property type="protein sequence ID" value="GHB81524.1"/>
    <property type="molecule type" value="Genomic_DNA"/>
</dbReference>
<sequence length="203" mass="20942">MSSPDRRTLIADTAIATVATAGLRGLTHRAIDTAAGLPAGSTSYYFRTRTALIGACYARIAELDLDDFDSGQPVPSDAGQSVAREEAAAAIGALLHRWLTTGRDRQLARYELSLEAARTPELGTALHQAGLAARARAAAALAALGAARPAEAADVLVAWTEGVLFDRLVGAMARTRPAPDPAELTAVARRMLDAALGVGSPGG</sequence>
<evidence type="ECO:0000313" key="3">
    <source>
        <dbReference type="Proteomes" id="UP000642673"/>
    </source>
</evidence>
<feature type="domain" description="Tetracyclin repressor-like C-terminal group 31" evidence="1">
    <location>
        <begin position="84"/>
        <end position="193"/>
    </location>
</feature>
<gene>
    <name evidence="2" type="ORF">GCM10010347_60400</name>
</gene>
<proteinExistence type="predicted"/>
<dbReference type="Pfam" id="PF17940">
    <property type="entry name" value="TetR_C_31"/>
    <property type="match status" value="1"/>
</dbReference>
<dbReference type="SUPFAM" id="SSF46689">
    <property type="entry name" value="Homeodomain-like"/>
    <property type="match status" value="1"/>
</dbReference>
<evidence type="ECO:0000313" key="2">
    <source>
        <dbReference type="EMBL" id="GHB81524.1"/>
    </source>
</evidence>
<dbReference type="RefSeq" id="WP_190187420.1">
    <property type="nucleotide sequence ID" value="NZ_BMVP01000020.1"/>
</dbReference>
<dbReference type="InterPro" id="IPR041583">
    <property type="entry name" value="TetR_C_31"/>
</dbReference>
<comment type="caution">
    <text evidence="2">The sequence shown here is derived from an EMBL/GenBank/DDBJ whole genome shotgun (WGS) entry which is preliminary data.</text>
</comment>
<organism evidence="2 3">
    <name type="scientific">Streptomyces cirratus</name>
    <dbReference type="NCBI Taxonomy" id="68187"/>
    <lineage>
        <taxon>Bacteria</taxon>
        <taxon>Bacillati</taxon>
        <taxon>Actinomycetota</taxon>
        <taxon>Actinomycetes</taxon>
        <taxon>Kitasatosporales</taxon>
        <taxon>Streptomycetaceae</taxon>
        <taxon>Streptomyces</taxon>
    </lineage>
</organism>
<dbReference type="Gene3D" id="1.10.357.10">
    <property type="entry name" value="Tetracycline Repressor, domain 2"/>
    <property type="match status" value="1"/>
</dbReference>
<protein>
    <submittedName>
        <fullName evidence="2">TetR family transcriptional regulator</fullName>
    </submittedName>
</protein>
<keyword evidence="3" id="KW-1185">Reference proteome</keyword>
<dbReference type="InterPro" id="IPR009057">
    <property type="entry name" value="Homeodomain-like_sf"/>
</dbReference>
<name>A0ABQ3F198_9ACTN</name>
<accession>A0ABQ3F198</accession>
<dbReference type="Proteomes" id="UP000642673">
    <property type="component" value="Unassembled WGS sequence"/>
</dbReference>